<dbReference type="VEuPathDB" id="FungiDB:MPH_11354"/>
<feature type="signal peptide" evidence="1">
    <location>
        <begin position="1"/>
        <end position="15"/>
    </location>
</feature>
<dbReference type="InterPro" id="IPR018620">
    <property type="entry name" value="Ubiquitin3-bd_protein_But2_C"/>
</dbReference>
<dbReference type="PANTHER" id="PTHR39613:SF1">
    <property type="entry name" value="ANCHORED CELL WALL PROTEIN, PUTATIVE (AFU_ORTHOLOGUE AFUA_4G08960)-RELATED"/>
    <property type="match status" value="1"/>
</dbReference>
<dbReference type="PANTHER" id="PTHR39613">
    <property type="entry name" value="ANCHORED CELL WALL PROTEIN, PUTATIVE (AFU_ORTHOLOGUE AFUA_4G08960)-RELATED"/>
    <property type="match status" value="1"/>
</dbReference>
<dbReference type="Proteomes" id="UP000007129">
    <property type="component" value="Unassembled WGS sequence"/>
</dbReference>
<keyword evidence="1" id="KW-0732">Signal</keyword>
<evidence type="ECO:0000259" key="2">
    <source>
        <dbReference type="Pfam" id="PF09792"/>
    </source>
</evidence>
<sequence>MKFLPLLTLFGLTMATAIPSDSNEEECDCPVNGNLPAEGSYVSASAFYEISAKKPNKHYAPSLHAKITPNDLCFITNLVLPPSAAGKTCTLKFLFPTKKQAKQRYSFSGPGHFTFTGYATGVGADDTTTYNHQPAPGPSPPSPPEVLPGNAYTIFSGPCGVPDPSKSTTVSGSLCSADTTFEFTQSTGPGCPMGFFVEIS</sequence>
<accession>K2RBC7</accession>
<organism evidence="3 4">
    <name type="scientific">Macrophomina phaseolina (strain MS6)</name>
    <name type="common">Charcoal rot fungus</name>
    <dbReference type="NCBI Taxonomy" id="1126212"/>
    <lineage>
        <taxon>Eukaryota</taxon>
        <taxon>Fungi</taxon>
        <taxon>Dikarya</taxon>
        <taxon>Ascomycota</taxon>
        <taxon>Pezizomycotina</taxon>
        <taxon>Dothideomycetes</taxon>
        <taxon>Dothideomycetes incertae sedis</taxon>
        <taxon>Botryosphaeriales</taxon>
        <taxon>Botryosphaeriaceae</taxon>
        <taxon>Macrophomina</taxon>
    </lineage>
</organism>
<dbReference type="OrthoDB" id="4657524at2759"/>
<evidence type="ECO:0000256" key="1">
    <source>
        <dbReference type="SAM" id="SignalP"/>
    </source>
</evidence>
<dbReference type="HOGENOM" id="CLU_033570_1_1_1"/>
<evidence type="ECO:0000313" key="3">
    <source>
        <dbReference type="EMBL" id="EKG11858.1"/>
    </source>
</evidence>
<feature type="domain" description="Ubiquitin 3 binding protein But2 C-terminal" evidence="2">
    <location>
        <begin position="49"/>
        <end position="189"/>
    </location>
</feature>
<dbReference type="AlphaFoldDB" id="K2RBC7"/>
<dbReference type="Pfam" id="PF09792">
    <property type="entry name" value="But2"/>
    <property type="match status" value="1"/>
</dbReference>
<protein>
    <submittedName>
        <fullName evidence="3">Ubiquitin 3 binding protein But2</fullName>
    </submittedName>
</protein>
<dbReference type="InParanoid" id="K2RBC7"/>
<feature type="chain" id="PRO_5012271743" evidence="1">
    <location>
        <begin position="16"/>
        <end position="200"/>
    </location>
</feature>
<dbReference type="eggNOG" id="ENOG502SRT7">
    <property type="taxonomic scope" value="Eukaryota"/>
</dbReference>
<evidence type="ECO:0000313" key="4">
    <source>
        <dbReference type="Proteomes" id="UP000007129"/>
    </source>
</evidence>
<gene>
    <name evidence="3" type="ORF">MPH_11354</name>
</gene>
<proteinExistence type="predicted"/>
<name>K2RBC7_MACPH</name>
<reference evidence="3 4" key="1">
    <citation type="journal article" date="2012" name="BMC Genomics">
        <title>Tools to kill: Genome of one of the most destructive plant pathogenic fungi Macrophomina phaseolina.</title>
        <authorList>
            <person name="Islam M.S."/>
            <person name="Haque M.S."/>
            <person name="Islam M.M."/>
            <person name="Emdad E.M."/>
            <person name="Halim A."/>
            <person name="Hossen Q.M.M."/>
            <person name="Hossain M.Z."/>
            <person name="Ahmed B."/>
            <person name="Rahim S."/>
            <person name="Rahman M.S."/>
            <person name="Alam M.M."/>
            <person name="Hou S."/>
            <person name="Wan X."/>
            <person name="Saito J.A."/>
            <person name="Alam M."/>
        </authorList>
    </citation>
    <scope>NUCLEOTIDE SEQUENCE [LARGE SCALE GENOMIC DNA]</scope>
    <source>
        <strain evidence="3 4">MS6</strain>
    </source>
</reference>
<comment type="caution">
    <text evidence="3">The sequence shown here is derived from an EMBL/GenBank/DDBJ whole genome shotgun (WGS) entry which is preliminary data.</text>
</comment>
<dbReference type="EMBL" id="AHHD01000467">
    <property type="protein sequence ID" value="EKG11858.1"/>
    <property type="molecule type" value="Genomic_DNA"/>
</dbReference>